<accession>A0ABT4UXU3</accession>
<evidence type="ECO:0000256" key="1">
    <source>
        <dbReference type="SAM" id="MobiDB-lite"/>
    </source>
</evidence>
<feature type="region of interest" description="Disordered" evidence="1">
    <location>
        <begin position="1"/>
        <end position="49"/>
    </location>
</feature>
<dbReference type="RefSeq" id="WP_270949129.1">
    <property type="nucleotide sequence ID" value="NZ_JAQGLA010000016.1"/>
</dbReference>
<reference evidence="2 3" key="1">
    <citation type="submission" date="2022-11" db="EMBL/GenBank/DDBJ databases">
        <title>Draft genome sequence of Saccharopolyspora sp. WRP15-2 isolated from rhizosphere soils of wild rice in Thailand.</title>
        <authorList>
            <person name="Duangmal K."/>
            <person name="Kammanee S."/>
            <person name="Muangham S."/>
        </authorList>
    </citation>
    <scope>NUCLEOTIDE SEQUENCE [LARGE SCALE GENOMIC DNA]</scope>
    <source>
        <strain evidence="2 3">WRP15-2</strain>
    </source>
</reference>
<dbReference type="Gene3D" id="3.90.1200.10">
    <property type="match status" value="1"/>
</dbReference>
<sequence>MPERHRPQRQPGTQAGLGCVTPPDTAQPRLLNPRISTTTGGTTNGGTAHDRSRFRLRAGAAVVTTLIELPSGVREAVERHVGPVSTATEVTTGCNSDLAAVLSTRAGQVFVKGVEGVSRRMRFLRNEITAGELATGLAPEVMFSEDVDEWLVVGFEYLPGRSADLSPGSPDLSRVADVVRRIGELPAPGLRPIRARWGGVDWWAELAADAPQLAAGWDVDAMSALALAAPELADGDRLVHSDLHGEQFLLGSDGDAHVIDWGFPGAGAPWVDPAYLVLRLVEAGHEPSGAETWARRELPAFAAVDDQTVTAFAAYIAGMWTHWAVTDDEPGKQHRARLARNYATWRLHR</sequence>
<feature type="compositionally biased region" description="Low complexity" evidence="1">
    <location>
        <begin position="37"/>
        <end position="47"/>
    </location>
</feature>
<protein>
    <submittedName>
        <fullName evidence="2">Phosphotransferase</fullName>
    </submittedName>
</protein>
<proteinExistence type="predicted"/>
<evidence type="ECO:0000313" key="3">
    <source>
        <dbReference type="Proteomes" id="UP001210380"/>
    </source>
</evidence>
<dbReference type="Proteomes" id="UP001210380">
    <property type="component" value="Unassembled WGS sequence"/>
</dbReference>
<dbReference type="EMBL" id="JAQGLA010000016">
    <property type="protein sequence ID" value="MDA3626528.1"/>
    <property type="molecule type" value="Genomic_DNA"/>
</dbReference>
<name>A0ABT4UXU3_9PSEU</name>
<dbReference type="InterPro" id="IPR011009">
    <property type="entry name" value="Kinase-like_dom_sf"/>
</dbReference>
<evidence type="ECO:0000313" key="2">
    <source>
        <dbReference type="EMBL" id="MDA3626528.1"/>
    </source>
</evidence>
<keyword evidence="3" id="KW-1185">Reference proteome</keyword>
<comment type="caution">
    <text evidence="2">The sequence shown here is derived from an EMBL/GenBank/DDBJ whole genome shotgun (WGS) entry which is preliminary data.</text>
</comment>
<gene>
    <name evidence="2" type="ORF">OU415_13865</name>
</gene>
<dbReference type="SUPFAM" id="SSF56112">
    <property type="entry name" value="Protein kinase-like (PK-like)"/>
    <property type="match status" value="1"/>
</dbReference>
<organism evidence="2 3">
    <name type="scientific">Saccharopolyspora oryzae</name>
    <dbReference type="NCBI Taxonomy" id="2997343"/>
    <lineage>
        <taxon>Bacteria</taxon>
        <taxon>Bacillati</taxon>
        <taxon>Actinomycetota</taxon>
        <taxon>Actinomycetes</taxon>
        <taxon>Pseudonocardiales</taxon>
        <taxon>Pseudonocardiaceae</taxon>
        <taxon>Saccharopolyspora</taxon>
    </lineage>
</organism>